<sequence>MKKMFILFVFCGLLSCKEKKNESFTAQQIVDKAIGISGGDLFVDCKLSFDFRDKHYISEGIGNNAVLKRVFDLEGKKVEDIKSKSKFERYVDGTLEVLQDTVANNYDNSVNSVHYFVKLPYGLNDPAVNKTLLKEVNLKGKEYYKIKVTFDQKGGGEDFEDTYFYWINKESFKTDYLAYDFHVDGGGVRFRKAYNERYIKGIRFVDYENYQPKDSTSTIENIDAKFELGDLELLSKIELKNISVQK</sequence>
<dbReference type="PROSITE" id="PS51257">
    <property type="entry name" value="PROKAR_LIPOPROTEIN"/>
    <property type="match status" value="1"/>
</dbReference>
<protein>
    <submittedName>
        <fullName evidence="1">DUF6503 family protein</fullName>
    </submittedName>
</protein>
<keyword evidence="2" id="KW-1185">Reference proteome</keyword>
<name>A0ABV2SVU8_9FLAO</name>
<dbReference type="EMBL" id="JBEXAE010000003">
    <property type="protein sequence ID" value="MET6990374.1"/>
    <property type="molecule type" value="Genomic_DNA"/>
</dbReference>
<organism evidence="1 2">
    <name type="scientific">Sediminicola arcticus</name>
    <dbReference type="NCBI Taxonomy" id="1574308"/>
    <lineage>
        <taxon>Bacteria</taxon>
        <taxon>Pseudomonadati</taxon>
        <taxon>Bacteroidota</taxon>
        <taxon>Flavobacteriia</taxon>
        <taxon>Flavobacteriales</taxon>
        <taxon>Flavobacteriaceae</taxon>
        <taxon>Sediminicola</taxon>
    </lineage>
</organism>
<proteinExistence type="predicted"/>
<comment type="caution">
    <text evidence="1">The sequence shown here is derived from an EMBL/GenBank/DDBJ whole genome shotgun (WGS) entry which is preliminary data.</text>
</comment>
<evidence type="ECO:0000313" key="1">
    <source>
        <dbReference type="EMBL" id="MET6990374.1"/>
    </source>
</evidence>
<accession>A0ABV2SVU8</accession>
<dbReference type="Pfam" id="PF20113">
    <property type="entry name" value="DUF6503"/>
    <property type="match status" value="1"/>
</dbReference>
<dbReference type="Proteomes" id="UP001549799">
    <property type="component" value="Unassembled WGS sequence"/>
</dbReference>
<evidence type="ECO:0000313" key="2">
    <source>
        <dbReference type="Proteomes" id="UP001549799"/>
    </source>
</evidence>
<dbReference type="RefSeq" id="WP_354614775.1">
    <property type="nucleotide sequence ID" value="NZ_JBEXAE010000003.1"/>
</dbReference>
<dbReference type="InterPro" id="IPR045444">
    <property type="entry name" value="DUF6503"/>
</dbReference>
<gene>
    <name evidence="1" type="ORF">ABXZ36_06910</name>
</gene>
<reference evidence="1 2" key="1">
    <citation type="submission" date="2024-07" db="EMBL/GenBank/DDBJ databases">
        <title>The genome sequence of type strain Sediminicola arcticus GDMCC 1.2805.</title>
        <authorList>
            <person name="Liu Y."/>
        </authorList>
    </citation>
    <scope>NUCLEOTIDE SEQUENCE [LARGE SCALE GENOMIC DNA]</scope>
    <source>
        <strain evidence="1 2">GDMCC 1.2805</strain>
    </source>
</reference>